<evidence type="ECO:0000256" key="2">
    <source>
        <dbReference type="SAM" id="MobiDB-lite"/>
    </source>
</evidence>
<keyword evidence="1" id="KW-0175">Coiled coil</keyword>
<feature type="coiled-coil region" evidence="1">
    <location>
        <begin position="193"/>
        <end position="244"/>
    </location>
</feature>
<evidence type="ECO:0000313" key="3">
    <source>
        <dbReference type="EMBL" id="TXE32362.1"/>
    </source>
</evidence>
<dbReference type="RefSeq" id="WP_147881857.1">
    <property type="nucleotide sequence ID" value="NZ_CAMKVG010000012.1"/>
</dbReference>
<sequence length="295" mass="32840">MSGKSSQLMTDWICIATEGETVDGREIPASWLTEMAETYDTALYTALIWPEHERYWGNSGEVLELKAEATDAGLTKLYARLCPTDDLIYSNRRNQLLFASIEPVENFRGSGKTYLKGLGVTNTPASIGTDRMRFAAEQNNAIYGAPVPFVIDMVTKRPGDKDMSDEKKPLWQSIFGAKPQEPATPPPAAQQDNKEFTEAMKGMAQAVVDLEQKYNALSGDKEKIAQLEKTVGDIKEQITEITQLFNTEKAKEQVKELFTALPDLLPKFKKLDETFSKVPDPNPGEKEKTTASMIC</sequence>
<dbReference type="Proteomes" id="UP000321126">
    <property type="component" value="Unassembled WGS sequence"/>
</dbReference>
<proteinExistence type="predicted"/>
<accession>A0A5C7CBL5</accession>
<dbReference type="EMBL" id="VOUQ01000008">
    <property type="protein sequence ID" value="TXE32362.1"/>
    <property type="molecule type" value="Genomic_DNA"/>
</dbReference>
<feature type="region of interest" description="Disordered" evidence="2">
    <location>
        <begin position="274"/>
        <end position="295"/>
    </location>
</feature>
<reference evidence="3 4" key="1">
    <citation type="submission" date="2019-07" db="EMBL/GenBank/DDBJ databases">
        <title>Serratia strains were isolated from fresh produce.</title>
        <authorList>
            <person name="Cho G.-S."/>
            <person name="Stein M."/>
            <person name="Lee W."/>
            <person name="Suh S.H."/>
            <person name="Franz C.M.A.P."/>
        </authorList>
    </citation>
    <scope>NUCLEOTIDE SEQUENCE [LARGE SCALE GENOMIC DNA]</scope>
    <source>
        <strain evidence="3 4">S16</strain>
    </source>
</reference>
<dbReference type="InterPro" id="IPR009228">
    <property type="entry name" value="Capsid_scaffold_GpO"/>
</dbReference>
<protein>
    <submittedName>
        <fullName evidence="3">Phage capsid protein</fullName>
    </submittedName>
</protein>
<gene>
    <name evidence="3" type="ORF">FOT62_16535</name>
</gene>
<organism evidence="3 4">
    <name type="scientific">Serratia marcescens</name>
    <dbReference type="NCBI Taxonomy" id="615"/>
    <lineage>
        <taxon>Bacteria</taxon>
        <taxon>Pseudomonadati</taxon>
        <taxon>Pseudomonadota</taxon>
        <taxon>Gammaproteobacteria</taxon>
        <taxon>Enterobacterales</taxon>
        <taxon>Yersiniaceae</taxon>
        <taxon>Serratia</taxon>
    </lineage>
</organism>
<comment type="caution">
    <text evidence="3">The sequence shown here is derived from an EMBL/GenBank/DDBJ whole genome shotgun (WGS) entry which is preliminary data.</text>
</comment>
<evidence type="ECO:0000256" key="1">
    <source>
        <dbReference type="SAM" id="Coils"/>
    </source>
</evidence>
<dbReference type="AlphaFoldDB" id="A0A5C7CBL5"/>
<evidence type="ECO:0000313" key="4">
    <source>
        <dbReference type="Proteomes" id="UP000321126"/>
    </source>
</evidence>
<dbReference type="Pfam" id="PF05929">
    <property type="entry name" value="Phage_GPO"/>
    <property type="match status" value="1"/>
</dbReference>
<name>A0A5C7CBL5_SERMA</name>